<dbReference type="EMBL" id="BMER01000001">
    <property type="protein sequence ID" value="GGG81936.1"/>
    <property type="molecule type" value="Genomic_DNA"/>
</dbReference>
<evidence type="ECO:0000256" key="1">
    <source>
        <dbReference type="ARBA" id="ARBA00004761"/>
    </source>
</evidence>
<comment type="pathway">
    <text evidence="1">Carbohydrate acid metabolism.</text>
</comment>
<accession>A0A917HJW6</accession>
<dbReference type="CDD" id="cd00452">
    <property type="entry name" value="KDPG_aldolase"/>
    <property type="match status" value="1"/>
</dbReference>
<name>A0A917HJW6_9SPHI</name>
<dbReference type="PANTHER" id="PTHR30246:SF1">
    <property type="entry name" value="2-DEHYDRO-3-DEOXY-6-PHOSPHOGALACTONATE ALDOLASE-RELATED"/>
    <property type="match status" value="1"/>
</dbReference>
<comment type="similarity">
    <text evidence="2">Belongs to the KHG/KDPG aldolase family.</text>
</comment>
<comment type="subunit">
    <text evidence="3">Homotrimer.</text>
</comment>
<protein>
    <submittedName>
        <fullName evidence="6">Bifunctional 4-hydroxy-2-oxoglutarate aldolase/2-dehydro-3-deoxy-phosphogluconate aldolase</fullName>
    </submittedName>
</protein>
<dbReference type="RefSeq" id="WP_188505116.1">
    <property type="nucleotide sequence ID" value="NZ_BMER01000001.1"/>
</dbReference>
<dbReference type="AlphaFoldDB" id="A0A917HJW6"/>
<reference evidence="6" key="2">
    <citation type="submission" date="2020-09" db="EMBL/GenBank/DDBJ databases">
        <authorList>
            <person name="Sun Q."/>
            <person name="Zhou Y."/>
        </authorList>
    </citation>
    <scope>NUCLEOTIDE SEQUENCE</scope>
    <source>
        <strain evidence="6">CGMCC 1.12195</strain>
    </source>
</reference>
<organism evidence="6 7">
    <name type="scientific">Parapedobacter pyrenivorans</name>
    <dbReference type="NCBI Taxonomy" id="1305674"/>
    <lineage>
        <taxon>Bacteria</taxon>
        <taxon>Pseudomonadati</taxon>
        <taxon>Bacteroidota</taxon>
        <taxon>Sphingobacteriia</taxon>
        <taxon>Sphingobacteriales</taxon>
        <taxon>Sphingobacteriaceae</taxon>
        <taxon>Parapedobacter</taxon>
    </lineage>
</organism>
<keyword evidence="4" id="KW-0456">Lyase</keyword>
<evidence type="ECO:0000256" key="4">
    <source>
        <dbReference type="ARBA" id="ARBA00023239"/>
    </source>
</evidence>
<gene>
    <name evidence="6" type="ORF">GCM10007415_13370</name>
</gene>
<dbReference type="PANTHER" id="PTHR30246">
    <property type="entry name" value="2-KETO-3-DEOXY-6-PHOSPHOGLUCONATE ALDOLASE"/>
    <property type="match status" value="1"/>
</dbReference>
<dbReference type="Pfam" id="PF01081">
    <property type="entry name" value="Aldolase"/>
    <property type="match status" value="1"/>
</dbReference>
<evidence type="ECO:0000313" key="7">
    <source>
        <dbReference type="Proteomes" id="UP000660862"/>
    </source>
</evidence>
<dbReference type="InterPro" id="IPR013785">
    <property type="entry name" value="Aldolase_TIM"/>
</dbReference>
<reference evidence="6" key="1">
    <citation type="journal article" date="2014" name="Int. J. Syst. Evol. Microbiol.">
        <title>Complete genome sequence of Corynebacterium casei LMG S-19264T (=DSM 44701T), isolated from a smear-ripened cheese.</title>
        <authorList>
            <consortium name="US DOE Joint Genome Institute (JGI-PGF)"/>
            <person name="Walter F."/>
            <person name="Albersmeier A."/>
            <person name="Kalinowski J."/>
            <person name="Ruckert C."/>
        </authorList>
    </citation>
    <scope>NUCLEOTIDE SEQUENCE</scope>
    <source>
        <strain evidence="6">CGMCC 1.12195</strain>
    </source>
</reference>
<sequence length="213" mass="23327">MKKTLDHILKYPVLPVYYHDDIQTCTEVVNACYQGGIRVFEFVNRGDKAPENFAQLLAYQRKYWPDLLLGIGTIKTAAMAAAYTEIGAEFIVSPVVKEEIADITLKKRILWVPGCMTPTEISMAEDLGAPLVKLFPGDTLGTGFLKSIKPLFPTMRFMPTGGVNPTEESISGWFDAGVSAVGLGSKLFAKPEGATGYGWLADRAKELMGWVNA</sequence>
<dbReference type="InterPro" id="IPR000887">
    <property type="entry name" value="Aldlse_KDPG_KHG"/>
</dbReference>
<dbReference type="GO" id="GO:0016829">
    <property type="term" value="F:lyase activity"/>
    <property type="evidence" value="ECO:0007669"/>
    <property type="project" value="UniProtKB-KW"/>
</dbReference>
<evidence type="ECO:0000256" key="3">
    <source>
        <dbReference type="ARBA" id="ARBA00011233"/>
    </source>
</evidence>
<dbReference type="Gene3D" id="3.20.20.70">
    <property type="entry name" value="Aldolase class I"/>
    <property type="match status" value="1"/>
</dbReference>
<dbReference type="SUPFAM" id="SSF51569">
    <property type="entry name" value="Aldolase"/>
    <property type="match status" value="1"/>
</dbReference>
<keyword evidence="5" id="KW-0119">Carbohydrate metabolism</keyword>
<keyword evidence="7" id="KW-1185">Reference proteome</keyword>
<comment type="caution">
    <text evidence="6">The sequence shown here is derived from an EMBL/GenBank/DDBJ whole genome shotgun (WGS) entry which is preliminary data.</text>
</comment>
<proteinExistence type="inferred from homology"/>
<evidence type="ECO:0000256" key="2">
    <source>
        <dbReference type="ARBA" id="ARBA00006906"/>
    </source>
</evidence>
<evidence type="ECO:0000313" key="6">
    <source>
        <dbReference type="EMBL" id="GGG81936.1"/>
    </source>
</evidence>
<evidence type="ECO:0000256" key="5">
    <source>
        <dbReference type="ARBA" id="ARBA00023277"/>
    </source>
</evidence>
<dbReference type="Proteomes" id="UP000660862">
    <property type="component" value="Unassembled WGS sequence"/>
</dbReference>